<keyword evidence="4" id="KW-0812">Transmembrane</keyword>
<dbReference type="InterPro" id="IPR005017">
    <property type="entry name" value="OMPP1/FadL/TodX"/>
</dbReference>
<gene>
    <name evidence="9" type="ORF">Kalk_11400</name>
</gene>
<dbReference type="PANTHER" id="PTHR35093">
    <property type="entry name" value="OUTER MEMBRANE PROTEIN NMB0088-RELATED"/>
    <property type="match status" value="1"/>
</dbReference>
<evidence type="ECO:0000256" key="2">
    <source>
        <dbReference type="ARBA" id="ARBA00008163"/>
    </source>
</evidence>
<comment type="subcellular location">
    <subcellularLocation>
        <location evidence="1">Cell outer membrane</location>
        <topology evidence="1">Multi-pass membrane protein</topology>
    </subcellularLocation>
</comment>
<name>A0A2K9LL34_9GAMM</name>
<evidence type="ECO:0008006" key="11">
    <source>
        <dbReference type="Google" id="ProtNLM"/>
    </source>
</evidence>
<keyword evidence="3" id="KW-1134">Transmembrane beta strand</keyword>
<dbReference type="Pfam" id="PF03349">
    <property type="entry name" value="Toluene_X"/>
    <property type="match status" value="1"/>
</dbReference>
<dbReference type="OrthoDB" id="19849at2"/>
<dbReference type="KEGG" id="kak:Kalk_11400"/>
<dbReference type="Proteomes" id="UP000235116">
    <property type="component" value="Chromosome"/>
</dbReference>
<evidence type="ECO:0000256" key="8">
    <source>
        <dbReference type="SAM" id="SignalP"/>
    </source>
</evidence>
<accession>A0A2K9LL34</accession>
<keyword evidence="5 8" id="KW-0732">Signal</keyword>
<proteinExistence type="inferred from homology"/>
<keyword evidence="10" id="KW-1185">Reference proteome</keyword>
<evidence type="ECO:0000256" key="6">
    <source>
        <dbReference type="ARBA" id="ARBA00023136"/>
    </source>
</evidence>
<sequence>MITFPGKRQLAPLVVSVLLSAPAGAQLSHNLSIGNPVALAMGNSATASVRGPDAIHYNPAALALVKTKYEQYKLQTAFFNHEGTVSGAAPGRSYDPISNPDFADEPLLQGEQSRDVSVDSPSVYLPFFGHTSLPFLVAPGYGFALRGGTNDQFVFANSAFAVQIFGYERDMDNVGAFNGQRFGITRLAYFNPSVGFELSDNLYMGGSIGFSWQGLGVTTRTRSVLDTVGGLNALAANLASQVGLDLDLGLNPYNDVGVLEVEAEDPLSVAFTLGLLWQPTSWLSVGATYQSEGKSHMKGDYSLSYTQSFNELMLGLQPADGALAVLGGGPISGATRQTGDVEIDFIQPQWASVGVSMLVTPDWRVNVDVKWVDYSVLKELVFEFDQPLDYLVLASVVNNLSDIYTAGQIGGDYADPDELRLQRRYEAVVDASFGVEYRYNDNLFLRAGYEPRSSSIPENRQDLLIPIGDADLYTVGFGYRMGKHSQLDAGFGYLVSEIHIDPGESRNANSTLEGDVVYNPYRGLKIDHKLEAYIFSVTYSTHF</sequence>
<keyword evidence="6" id="KW-0472">Membrane</keyword>
<feature type="chain" id="PRO_5014681854" description="Aromatic hydrocarbon degradation protein" evidence="8">
    <location>
        <begin position="26"/>
        <end position="543"/>
    </location>
</feature>
<evidence type="ECO:0000256" key="4">
    <source>
        <dbReference type="ARBA" id="ARBA00022692"/>
    </source>
</evidence>
<dbReference type="GO" id="GO:0015483">
    <property type="term" value="F:long-chain fatty acid transporting porin activity"/>
    <property type="evidence" value="ECO:0007669"/>
    <property type="project" value="TreeGrafter"/>
</dbReference>
<evidence type="ECO:0000256" key="3">
    <source>
        <dbReference type="ARBA" id="ARBA00022452"/>
    </source>
</evidence>
<protein>
    <recommendedName>
        <fullName evidence="11">Aromatic hydrocarbon degradation protein</fullName>
    </recommendedName>
</protein>
<evidence type="ECO:0000313" key="9">
    <source>
        <dbReference type="EMBL" id="AUM12992.1"/>
    </source>
</evidence>
<evidence type="ECO:0000256" key="1">
    <source>
        <dbReference type="ARBA" id="ARBA00004571"/>
    </source>
</evidence>
<dbReference type="PANTHER" id="PTHR35093:SF8">
    <property type="entry name" value="OUTER MEMBRANE PROTEIN NMB0088-RELATED"/>
    <property type="match status" value="1"/>
</dbReference>
<keyword evidence="7" id="KW-0998">Cell outer membrane</keyword>
<dbReference type="RefSeq" id="WP_101894371.1">
    <property type="nucleotide sequence ID" value="NZ_CP022684.1"/>
</dbReference>
<dbReference type="EMBL" id="CP022684">
    <property type="protein sequence ID" value="AUM12992.1"/>
    <property type="molecule type" value="Genomic_DNA"/>
</dbReference>
<dbReference type="Gene3D" id="2.40.160.60">
    <property type="entry name" value="Outer membrane protein transport protein (OMPP1/FadL/TodX)"/>
    <property type="match status" value="1"/>
</dbReference>
<dbReference type="AlphaFoldDB" id="A0A2K9LL34"/>
<organism evidence="9 10">
    <name type="scientific">Ketobacter alkanivorans</name>
    <dbReference type="NCBI Taxonomy" id="1917421"/>
    <lineage>
        <taxon>Bacteria</taxon>
        <taxon>Pseudomonadati</taxon>
        <taxon>Pseudomonadota</taxon>
        <taxon>Gammaproteobacteria</taxon>
        <taxon>Pseudomonadales</taxon>
        <taxon>Ketobacteraceae</taxon>
        <taxon>Ketobacter</taxon>
    </lineage>
</organism>
<evidence type="ECO:0000256" key="5">
    <source>
        <dbReference type="ARBA" id="ARBA00022729"/>
    </source>
</evidence>
<reference evidence="10" key="1">
    <citation type="submission" date="2017-08" db="EMBL/GenBank/DDBJ databases">
        <title>Direct submision.</title>
        <authorList>
            <person name="Kim S.-J."/>
            <person name="Rhee S.-K."/>
        </authorList>
    </citation>
    <scope>NUCLEOTIDE SEQUENCE [LARGE SCALE GENOMIC DNA]</scope>
    <source>
        <strain evidence="10">GI5</strain>
    </source>
</reference>
<dbReference type="GO" id="GO:0009279">
    <property type="term" value="C:cell outer membrane"/>
    <property type="evidence" value="ECO:0007669"/>
    <property type="project" value="UniProtKB-SubCell"/>
</dbReference>
<evidence type="ECO:0000256" key="7">
    <source>
        <dbReference type="ARBA" id="ARBA00023237"/>
    </source>
</evidence>
<dbReference type="SUPFAM" id="SSF56935">
    <property type="entry name" value="Porins"/>
    <property type="match status" value="1"/>
</dbReference>
<evidence type="ECO:0000313" key="10">
    <source>
        <dbReference type="Proteomes" id="UP000235116"/>
    </source>
</evidence>
<comment type="similarity">
    <text evidence="2">Belongs to the OmpP1/FadL family.</text>
</comment>
<feature type="signal peptide" evidence="8">
    <location>
        <begin position="1"/>
        <end position="25"/>
    </location>
</feature>